<keyword evidence="3" id="KW-0539">Nucleus</keyword>
<feature type="compositionally biased region" description="Basic and acidic residues" evidence="4">
    <location>
        <begin position="188"/>
        <end position="204"/>
    </location>
</feature>
<dbReference type="PANTHER" id="PTHR15314:SF1">
    <property type="entry name" value="RIBONUCLEASE P PROTEIN SUBUNIT P20"/>
    <property type="match status" value="1"/>
</dbReference>
<protein>
    <submittedName>
        <fullName evidence="5">Uncharacterized protein</fullName>
    </submittedName>
</protein>
<feature type="region of interest" description="Disordered" evidence="4">
    <location>
        <begin position="174"/>
        <end position="210"/>
    </location>
</feature>
<feature type="compositionally biased region" description="Polar residues" evidence="4">
    <location>
        <begin position="281"/>
        <end position="291"/>
    </location>
</feature>
<dbReference type="PANTHER" id="PTHR15314">
    <property type="entry name" value="RIBONUCLEASE P PROTEIN SUBUNIT P20"/>
    <property type="match status" value="1"/>
</dbReference>
<accession>A0A1B9GNL8</accession>
<feature type="compositionally biased region" description="Acidic residues" evidence="4">
    <location>
        <begin position="370"/>
        <end position="380"/>
    </location>
</feature>
<feature type="region of interest" description="Disordered" evidence="4">
    <location>
        <begin position="281"/>
        <end position="380"/>
    </location>
</feature>
<comment type="subcellular location">
    <subcellularLocation>
        <location evidence="1">Nucleus</location>
        <location evidence="1">Nucleolus</location>
    </subcellularLocation>
</comment>
<feature type="region of interest" description="Disordered" evidence="4">
    <location>
        <begin position="244"/>
        <end position="263"/>
    </location>
</feature>
<dbReference type="STRING" id="1296120.A0A1B9GNL8"/>
<feature type="compositionally biased region" description="Basic and acidic residues" evidence="4">
    <location>
        <begin position="252"/>
        <end position="263"/>
    </location>
</feature>
<dbReference type="InterPro" id="IPR036882">
    <property type="entry name" value="Alba-like_dom_sf"/>
</dbReference>
<dbReference type="EMBL" id="KV700129">
    <property type="protein sequence ID" value="OCF32650.1"/>
    <property type="molecule type" value="Genomic_DNA"/>
</dbReference>
<sequence>MAQQMDHGAHAQAQAGPSKPRKPTAPHPSSTSSNTTPRKKRKLPPPLPQRPTASSHPSASIHSKRAAPATRIKTLQGVSKTRSDTTKDGFGREVVFVTRKNRLGALMGRCRSLVVDEGYTSLRLHAIGAAIPQAMLLLYALLDLLPYPVGNKGMWYEIRTGSVECIDEVGATPSLISSSSSGPAGVSKEGDGNGDEQKEGKAREEDEDGDADLAWLQGLAAVQEDTPGRRIRIKSTIQIDLHICPKPKRKRTSDPQHGTDVDADTKASALASLGLTHRTNSNIVETITNKNPVPGRSATKRNRPSKKRRIQLAAARRRSPAPVSTHNGEHGGANEEEEMMNVDESSIGKGSDPINGSGNGNGRSKASTQEEQEEIEDVEE</sequence>
<reference evidence="5 6" key="1">
    <citation type="submission" date="2013-07" db="EMBL/GenBank/DDBJ databases">
        <title>The Genome Sequence of Cryptococcus heveanensis BCC8398.</title>
        <authorList>
            <consortium name="The Broad Institute Genome Sequencing Platform"/>
            <person name="Cuomo C."/>
            <person name="Litvintseva A."/>
            <person name="Chen Y."/>
            <person name="Heitman J."/>
            <person name="Sun S."/>
            <person name="Springer D."/>
            <person name="Dromer F."/>
            <person name="Young S.K."/>
            <person name="Zeng Q."/>
            <person name="Gargeya S."/>
            <person name="Fitzgerald M."/>
            <person name="Abouelleil A."/>
            <person name="Alvarado L."/>
            <person name="Berlin A.M."/>
            <person name="Chapman S.B."/>
            <person name="Dewar J."/>
            <person name="Goldberg J."/>
            <person name="Griggs A."/>
            <person name="Gujja S."/>
            <person name="Hansen M."/>
            <person name="Howarth C."/>
            <person name="Imamovic A."/>
            <person name="Larimer J."/>
            <person name="McCowan C."/>
            <person name="Murphy C."/>
            <person name="Pearson M."/>
            <person name="Priest M."/>
            <person name="Roberts A."/>
            <person name="Saif S."/>
            <person name="Shea T."/>
            <person name="Sykes S."/>
            <person name="Wortman J."/>
            <person name="Nusbaum C."/>
            <person name="Birren B."/>
        </authorList>
    </citation>
    <scope>NUCLEOTIDE SEQUENCE [LARGE SCALE GENOMIC DNA]</scope>
    <source>
        <strain evidence="5 6">BCC8398</strain>
    </source>
</reference>
<evidence type="ECO:0000256" key="3">
    <source>
        <dbReference type="ARBA" id="ARBA00023242"/>
    </source>
</evidence>
<evidence type="ECO:0000313" key="6">
    <source>
        <dbReference type="Proteomes" id="UP000092666"/>
    </source>
</evidence>
<reference evidence="6" key="2">
    <citation type="submission" date="2013-12" db="EMBL/GenBank/DDBJ databases">
        <title>Evolution of pathogenesis and genome organization in the Tremellales.</title>
        <authorList>
            <person name="Cuomo C."/>
            <person name="Litvintseva A."/>
            <person name="Heitman J."/>
            <person name="Chen Y."/>
            <person name="Sun S."/>
            <person name="Springer D."/>
            <person name="Dromer F."/>
            <person name="Young S."/>
            <person name="Zeng Q."/>
            <person name="Chapman S."/>
            <person name="Gujja S."/>
            <person name="Saif S."/>
            <person name="Birren B."/>
        </authorList>
    </citation>
    <scope>NUCLEOTIDE SEQUENCE [LARGE SCALE GENOMIC DNA]</scope>
    <source>
        <strain evidence="6">BCC8398</strain>
    </source>
</reference>
<gene>
    <name evidence="5" type="ORF">I316_05571</name>
</gene>
<dbReference type="InterPro" id="IPR014612">
    <property type="entry name" value="Pop7/Rpp20"/>
</dbReference>
<dbReference type="Gene3D" id="3.30.110.20">
    <property type="entry name" value="Alba-like domain"/>
    <property type="match status" value="1"/>
</dbReference>
<dbReference type="GO" id="GO:0003676">
    <property type="term" value="F:nucleic acid binding"/>
    <property type="evidence" value="ECO:0007669"/>
    <property type="project" value="InterPro"/>
</dbReference>
<evidence type="ECO:0000313" key="5">
    <source>
        <dbReference type="EMBL" id="OCF32650.1"/>
    </source>
</evidence>
<keyword evidence="6" id="KW-1185">Reference proteome</keyword>
<dbReference type="OrthoDB" id="416729at2759"/>
<dbReference type="GO" id="GO:0001682">
    <property type="term" value="P:tRNA 5'-leader removal"/>
    <property type="evidence" value="ECO:0007669"/>
    <property type="project" value="InterPro"/>
</dbReference>
<dbReference type="GO" id="GO:0000172">
    <property type="term" value="C:ribonuclease MRP complex"/>
    <property type="evidence" value="ECO:0007669"/>
    <property type="project" value="InterPro"/>
</dbReference>
<dbReference type="AlphaFoldDB" id="A0A1B9GNL8"/>
<keyword evidence="2" id="KW-0819">tRNA processing</keyword>
<evidence type="ECO:0000256" key="4">
    <source>
        <dbReference type="SAM" id="MobiDB-lite"/>
    </source>
</evidence>
<feature type="compositionally biased region" description="Low complexity" evidence="4">
    <location>
        <begin position="27"/>
        <end position="36"/>
    </location>
</feature>
<dbReference type="Proteomes" id="UP000092666">
    <property type="component" value="Unassembled WGS sequence"/>
</dbReference>
<dbReference type="GO" id="GO:0005655">
    <property type="term" value="C:nucleolar ribonuclease P complex"/>
    <property type="evidence" value="ECO:0007669"/>
    <property type="project" value="InterPro"/>
</dbReference>
<organism evidence="5 6">
    <name type="scientific">Kwoniella heveanensis BCC8398</name>
    <dbReference type="NCBI Taxonomy" id="1296120"/>
    <lineage>
        <taxon>Eukaryota</taxon>
        <taxon>Fungi</taxon>
        <taxon>Dikarya</taxon>
        <taxon>Basidiomycota</taxon>
        <taxon>Agaricomycotina</taxon>
        <taxon>Tremellomycetes</taxon>
        <taxon>Tremellales</taxon>
        <taxon>Cryptococcaceae</taxon>
        <taxon>Kwoniella</taxon>
    </lineage>
</organism>
<evidence type="ECO:0000256" key="1">
    <source>
        <dbReference type="ARBA" id="ARBA00004604"/>
    </source>
</evidence>
<name>A0A1B9GNL8_9TREE</name>
<proteinExistence type="predicted"/>
<evidence type="ECO:0000256" key="2">
    <source>
        <dbReference type="ARBA" id="ARBA00022694"/>
    </source>
</evidence>
<feature type="region of interest" description="Disordered" evidence="4">
    <location>
        <begin position="1"/>
        <end position="86"/>
    </location>
</feature>
<feature type="compositionally biased region" description="Basic residues" evidence="4">
    <location>
        <begin position="298"/>
        <end position="319"/>
    </location>
</feature>